<evidence type="ECO:0000256" key="2">
    <source>
        <dbReference type="SAM" id="SignalP"/>
    </source>
</evidence>
<accession>A0A948RYS6</accession>
<evidence type="ECO:0000313" key="4">
    <source>
        <dbReference type="Proteomes" id="UP000777784"/>
    </source>
</evidence>
<evidence type="ECO:0000313" key="3">
    <source>
        <dbReference type="EMBL" id="MBU2692098.1"/>
    </source>
</evidence>
<proteinExistence type="predicted"/>
<dbReference type="Gene3D" id="2.130.10.130">
    <property type="entry name" value="Integrin alpha, N-terminal"/>
    <property type="match status" value="3"/>
</dbReference>
<dbReference type="Proteomes" id="UP000777784">
    <property type="component" value="Unassembled WGS sequence"/>
</dbReference>
<dbReference type="EMBL" id="JAHJDP010000084">
    <property type="protein sequence ID" value="MBU2692098.1"/>
    <property type="molecule type" value="Genomic_DNA"/>
</dbReference>
<dbReference type="Gene3D" id="2.60.40.4070">
    <property type="match status" value="1"/>
</dbReference>
<evidence type="ECO:0000256" key="1">
    <source>
        <dbReference type="ARBA" id="ARBA00022729"/>
    </source>
</evidence>
<name>A0A948RYS6_UNCEI</name>
<comment type="caution">
    <text evidence="3">The sequence shown here is derived from an EMBL/GenBank/DDBJ whole genome shotgun (WGS) entry which is preliminary data.</text>
</comment>
<dbReference type="InterPro" id="IPR013517">
    <property type="entry name" value="FG-GAP"/>
</dbReference>
<feature type="chain" id="PRO_5037875637" evidence="2">
    <location>
        <begin position="24"/>
        <end position="491"/>
    </location>
</feature>
<dbReference type="PANTHER" id="PTHR46580">
    <property type="entry name" value="SENSOR KINASE-RELATED"/>
    <property type="match status" value="1"/>
</dbReference>
<reference evidence="3" key="1">
    <citation type="submission" date="2021-05" db="EMBL/GenBank/DDBJ databases">
        <title>Energy efficiency and biological interactions define the core microbiome of deep oligotrophic groundwater.</title>
        <authorList>
            <person name="Mehrshad M."/>
            <person name="Lopez-Fernandez M."/>
            <person name="Bell E."/>
            <person name="Bernier-Latmani R."/>
            <person name="Bertilsson S."/>
            <person name="Dopson M."/>
        </authorList>
    </citation>
    <scope>NUCLEOTIDE SEQUENCE</scope>
    <source>
        <strain evidence="3">Modern_marine.mb.64</strain>
    </source>
</reference>
<keyword evidence="1 2" id="KW-0732">Signal</keyword>
<dbReference type="PANTHER" id="PTHR46580:SF4">
    <property type="entry name" value="ATP_GTP-BINDING PROTEIN"/>
    <property type="match status" value="1"/>
</dbReference>
<dbReference type="AlphaFoldDB" id="A0A948RYS6"/>
<dbReference type="SUPFAM" id="SSF69318">
    <property type="entry name" value="Integrin alpha N-terminal domain"/>
    <property type="match status" value="2"/>
</dbReference>
<gene>
    <name evidence="3" type="ORF">KJ970_14350</name>
</gene>
<dbReference type="Pfam" id="PF13517">
    <property type="entry name" value="FG-GAP_3"/>
    <property type="match status" value="2"/>
</dbReference>
<protein>
    <submittedName>
        <fullName evidence="3">VCBS repeat-containing protein</fullName>
    </submittedName>
</protein>
<feature type="signal peptide" evidence="2">
    <location>
        <begin position="1"/>
        <end position="23"/>
    </location>
</feature>
<dbReference type="InterPro" id="IPR028994">
    <property type="entry name" value="Integrin_alpha_N"/>
</dbReference>
<organism evidence="3 4">
    <name type="scientific">Eiseniibacteriota bacterium</name>
    <dbReference type="NCBI Taxonomy" id="2212470"/>
    <lineage>
        <taxon>Bacteria</taxon>
        <taxon>Candidatus Eiseniibacteriota</taxon>
    </lineage>
</organism>
<sequence>MRRLQWVLILVLAPVFIPGGVLADEVPLPATPDWQADLERAVGGMAWIDANNDGWQDLAVGCYWANAYPPIIDYYNYIYMNLGGTLETTPSWMTTAERHTTDLYVIDINNDDYDDLFVANGGESLQPSVIYFGSAGGLSNSPGWFSADATWTIGCDFGDVDGDGDLDLATANQGNSADPTRPVYIFANTGGALSTTPTWASNDLGISNSVHFGDADGDDNLDLAVSKWVNWPTGVYYNTGGGLNATQGWSTGEPNRSDKGIGWADVDGDGVLELAVGGNSAPCQLFENPGTGPVTPAVWESADSYHGCQELFWCDIDEDNDPDLFTVNFGNGHARVYLNNEGVLSTTADWTYDCSSSATAIAVGDMNRDGHLDLAVATARQPVMVFLNTLPSSSTPGVNTDLFSTRLIISPQPSRGSVSLRRPGLPLTDPGQVVIYRADGREVVTLPLSGGRSEIQWDGLDARGLRVGSGVYLVKWIQAHQATAGRILMLK</sequence>